<dbReference type="PANTHER" id="PTHR21342:SF1">
    <property type="entry name" value="PHOSPHOPANTETHEINE ADENYLYLTRANSFERASE"/>
    <property type="match status" value="1"/>
</dbReference>
<dbReference type="GO" id="GO:0004595">
    <property type="term" value="F:pantetheine-phosphate adenylyltransferase activity"/>
    <property type="evidence" value="ECO:0007669"/>
    <property type="project" value="UniProtKB-UniRule"/>
</dbReference>
<feature type="binding site" evidence="9">
    <location>
        <position position="73"/>
    </location>
    <ligand>
        <name>substrate</name>
    </ligand>
</feature>
<keyword evidence="6 9" id="KW-0460">Magnesium</keyword>
<keyword evidence="5 9" id="KW-0067">ATP-binding</keyword>
<evidence type="ECO:0000256" key="2">
    <source>
        <dbReference type="ARBA" id="ARBA00022679"/>
    </source>
</evidence>
<keyword evidence="4 9" id="KW-0547">Nucleotide-binding</keyword>
<feature type="binding site" evidence="9">
    <location>
        <begin position="123"/>
        <end position="129"/>
    </location>
    <ligand>
        <name>ATP</name>
        <dbReference type="ChEBI" id="CHEBI:30616"/>
    </ligand>
</feature>
<evidence type="ECO:0000256" key="8">
    <source>
        <dbReference type="ARBA" id="ARBA00029346"/>
    </source>
</evidence>
<evidence type="ECO:0000313" key="11">
    <source>
        <dbReference type="EMBL" id="TPR25709.1"/>
    </source>
</evidence>
<evidence type="ECO:0000256" key="9">
    <source>
        <dbReference type="HAMAP-Rule" id="MF_00151"/>
    </source>
</evidence>
<dbReference type="PRINTS" id="PR01020">
    <property type="entry name" value="LPSBIOSNTHSS"/>
</dbReference>
<dbReference type="AlphaFoldDB" id="A0A9Q8MU26"/>
<dbReference type="NCBIfam" id="TIGR01510">
    <property type="entry name" value="coaD_prev_kdtB"/>
    <property type="match status" value="1"/>
</dbReference>
<dbReference type="EC" id="2.7.7.3" evidence="9"/>
<dbReference type="RefSeq" id="WP_105964735.1">
    <property type="nucleotide sequence ID" value="NZ_POSO01000003.1"/>
</dbReference>
<evidence type="ECO:0000313" key="14">
    <source>
        <dbReference type="Proteomes" id="UP000784700"/>
    </source>
</evidence>
<comment type="caution">
    <text evidence="12">The sequence shown here is derived from an EMBL/GenBank/DDBJ whole genome shotgun (WGS) entry which is preliminary data.</text>
</comment>
<comment type="pathway">
    <text evidence="9">Cofactor biosynthesis; coenzyme A biosynthesis; CoA from (R)-pantothenate: step 4/5.</text>
</comment>
<evidence type="ECO:0000256" key="6">
    <source>
        <dbReference type="ARBA" id="ARBA00022842"/>
    </source>
</evidence>
<evidence type="ECO:0000259" key="10">
    <source>
        <dbReference type="Pfam" id="PF01467"/>
    </source>
</evidence>
<feature type="binding site" evidence="9">
    <location>
        <position position="9"/>
    </location>
    <ligand>
        <name>substrate</name>
    </ligand>
</feature>
<keyword evidence="2 9" id="KW-0808">Transferase</keyword>
<sequence length="158" mass="17653">MTIAIFPGSFDPITNGHLDLIKRASKNFDKLIVTVGKNTSKNGLFSLDERMKMVKDNVDKIDNVEVMIADGLMVDFAKRVSASVIIRGLRNVKDFDSENAISNMNHNLDNSIETMFLIAKPSFQAVSSSLIKEICYFNGDISNYVPSNVEKSLKEKMK</sequence>
<evidence type="ECO:0000256" key="1">
    <source>
        <dbReference type="ARBA" id="ARBA00022490"/>
    </source>
</evidence>
<dbReference type="InterPro" id="IPR001980">
    <property type="entry name" value="PPAT"/>
</dbReference>
<dbReference type="PANTHER" id="PTHR21342">
    <property type="entry name" value="PHOSPHOPANTETHEINE ADENYLYLTRANSFERASE"/>
    <property type="match status" value="1"/>
</dbReference>
<gene>
    <name evidence="9" type="primary">coaD</name>
    <name evidence="11" type="ORF">DY114_03640</name>
    <name evidence="12" type="ORF">DY130_03100</name>
</gene>
<evidence type="ECO:0000313" key="13">
    <source>
        <dbReference type="Proteomes" id="UP000777560"/>
    </source>
</evidence>
<comment type="function">
    <text evidence="9">Reversibly transfers an adenylyl group from ATP to 4'-phosphopantetheine, yielding dephospho-CoA (dPCoA) and pyrophosphate.</text>
</comment>
<dbReference type="HAMAP" id="MF_00151">
    <property type="entry name" value="PPAT_bact"/>
    <property type="match status" value="1"/>
</dbReference>
<evidence type="ECO:0000256" key="7">
    <source>
        <dbReference type="ARBA" id="ARBA00022993"/>
    </source>
</evidence>
<keyword evidence="13" id="KW-1185">Reference proteome</keyword>
<dbReference type="Gene3D" id="3.40.50.620">
    <property type="entry name" value="HUPs"/>
    <property type="match status" value="1"/>
</dbReference>
<feature type="binding site" evidence="9">
    <location>
        <position position="41"/>
    </location>
    <ligand>
        <name>substrate</name>
    </ligand>
</feature>
<name>A0A9Q8MU26_9LACO</name>
<reference evidence="12 13" key="1">
    <citation type="submission" date="2018-08" db="EMBL/GenBank/DDBJ databases">
        <title>Comparative genomics of wild bee and flower associated Lactobacillus reveals potential adaptation to the bee host.</title>
        <authorList>
            <person name="Vuong H.Q."/>
            <person name="Mcfrederick Q.S."/>
        </authorList>
    </citation>
    <scope>NUCLEOTIDE SEQUENCE</scope>
    <source>
        <strain evidence="11 13">HV_13</strain>
        <strain evidence="12">HV_63</strain>
    </source>
</reference>
<feature type="binding site" evidence="9">
    <location>
        <position position="98"/>
    </location>
    <ligand>
        <name>ATP</name>
        <dbReference type="ChEBI" id="CHEBI:30616"/>
    </ligand>
</feature>
<feature type="binding site" evidence="9">
    <location>
        <position position="17"/>
    </location>
    <ligand>
        <name>ATP</name>
        <dbReference type="ChEBI" id="CHEBI:30616"/>
    </ligand>
</feature>
<feature type="binding site" evidence="9">
    <location>
        <begin position="88"/>
        <end position="90"/>
    </location>
    <ligand>
        <name>ATP</name>
        <dbReference type="ChEBI" id="CHEBI:30616"/>
    </ligand>
</feature>
<dbReference type="InterPro" id="IPR014729">
    <property type="entry name" value="Rossmann-like_a/b/a_fold"/>
</dbReference>
<dbReference type="GO" id="GO:0015937">
    <property type="term" value="P:coenzyme A biosynthetic process"/>
    <property type="evidence" value="ECO:0007669"/>
    <property type="project" value="UniProtKB-UniRule"/>
</dbReference>
<dbReference type="InterPro" id="IPR004821">
    <property type="entry name" value="Cyt_trans-like"/>
</dbReference>
<feature type="binding site" evidence="9">
    <location>
        <begin position="9"/>
        <end position="10"/>
    </location>
    <ligand>
        <name>ATP</name>
        <dbReference type="ChEBI" id="CHEBI:30616"/>
    </ligand>
</feature>
<evidence type="ECO:0000313" key="12">
    <source>
        <dbReference type="EMBL" id="TPR45196.1"/>
    </source>
</evidence>
<dbReference type="EMBL" id="QUBG01000002">
    <property type="protein sequence ID" value="TPR45196.1"/>
    <property type="molecule type" value="Genomic_DNA"/>
</dbReference>
<keyword evidence="1 9" id="KW-0963">Cytoplasm</keyword>
<dbReference type="GO" id="GO:0005524">
    <property type="term" value="F:ATP binding"/>
    <property type="evidence" value="ECO:0007669"/>
    <property type="project" value="UniProtKB-KW"/>
</dbReference>
<comment type="similarity">
    <text evidence="9">Belongs to the bacterial CoaD family.</text>
</comment>
<feature type="domain" description="Cytidyltransferase-like" evidence="10">
    <location>
        <begin position="5"/>
        <end position="133"/>
    </location>
</feature>
<accession>A0A9Q8MU26</accession>
<dbReference type="GO" id="GO:0005737">
    <property type="term" value="C:cytoplasm"/>
    <property type="evidence" value="ECO:0007669"/>
    <property type="project" value="UniProtKB-SubCell"/>
</dbReference>
<comment type="cofactor">
    <cofactor evidence="9">
        <name>Mg(2+)</name>
        <dbReference type="ChEBI" id="CHEBI:18420"/>
    </cofactor>
</comment>
<protein>
    <recommendedName>
        <fullName evidence="9">Phosphopantetheine adenylyltransferase</fullName>
        <ecNumber evidence="9">2.7.7.3</ecNumber>
    </recommendedName>
    <alternativeName>
        <fullName evidence="9">Dephospho-CoA pyrophosphorylase</fullName>
    </alternativeName>
    <alternativeName>
        <fullName evidence="9">Pantetheine-phosphate adenylyltransferase</fullName>
        <shortName evidence="9">PPAT</shortName>
    </alternativeName>
</protein>
<dbReference type="EMBL" id="QUAV01000002">
    <property type="protein sequence ID" value="TPR25709.1"/>
    <property type="molecule type" value="Genomic_DNA"/>
</dbReference>
<dbReference type="SUPFAM" id="SSF52374">
    <property type="entry name" value="Nucleotidylyl transferase"/>
    <property type="match status" value="1"/>
</dbReference>
<comment type="catalytic activity">
    <reaction evidence="8 9">
        <text>(R)-4'-phosphopantetheine + ATP + H(+) = 3'-dephospho-CoA + diphosphate</text>
        <dbReference type="Rhea" id="RHEA:19801"/>
        <dbReference type="ChEBI" id="CHEBI:15378"/>
        <dbReference type="ChEBI" id="CHEBI:30616"/>
        <dbReference type="ChEBI" id="CHEBI:33019"/>
        <dbReference type="ChEBI" id="CHEBI:57328"/>
        <dbReference type="ChEBI" id="CHEBI:61723"/>
        <dbReference type="EC" id="2.7.7.3"/>
    </reaction>
</comment>
<comment type="subcellular location">
    <subcellularLocation>
        <location evidence="9">Cytoplasm</location>
    </subcellularLocation>
</comment>
<keyword evidence="3 9" id="KW-0548">Nucleotidyltransferase</keyword>
<evidence type="ECO:0000256" key="3">
    <source>
        <dbReference type="ARBA" id="ARBA00022695"/>
    </source>
</evidence>
<dbReference type="NCBIfam" id="TIGR00125">
    <property type="entry name" value="cyt_tran_rel"/>
    <property type="match status" value="1"/>
</dbReference>
<evidence type="ECO:0000256" key="4">
    <source>
        <dbReference type="ARBA" id="ARBA00022741"/>
    </source>
</evidence>
<dbReference type="CDD" id="cd02163">
    <property type="entry name" value="PPAT"/>
    <property type="match status" value="1"/>
</dbReference>
<feature type="site" description="Transition state stabilizer" evidence="9">
    <location>
        <position position="17"/>
    </location>
</feature>
<dbReference type="Pfam" id="PF01467">
    <property type="entry name" value="CTP_transf_like"/>
    <property type="match status" value="1"/>
</dbReference>
<evidence type="ECO:0000256" key="5">
    <source>
        <dbReference type="ARBA" id="ARBA00022840"/>
    </source>
</evidence>
<feature type="binding site" evidence="9">
    <location>
        <position position="87"/>
    </location>
    <ligand>
        <name>substrate</name>
    </ligand>
</feature>
<organism evidence="12 14">
    <name type="scientific">Apilactobacillus micheneri</name>
    <dbReference type="NCBI Taxonomy" id="1899430"/>
    <lineage>
        <taxon>Bacteria</taxon>
        <taxon>Bacillati</taxon>
        <taxon>Bacillota</taxon>
        <taxon>Bacilli</taxon>
        <taxon>Lactobacillales</taxon>
        <taxon>Lactobacillaceae</taxon>
        <taxon>Apilactobacillus</taxon>
    </lineage>
</organism>
<comment type="subunit">
    <text evidence="9">Homohexamer.</text>
</comment>
<dbReference type="Proteomes" id="UP000777560">
    <property type="component" value="Unassembled WGS sequence"/>
</dbReference>
<dbReference type="Proteomes" id="UP000784700">
    <property type="component" value="Unassembled WGS sequence"/>
</dbReference>
<keyword evidence="7 9" id="KW-0173">Coenzyme A biosynthesis</keyword>
<proteinExistence type="inferred from homology"/>